<sequence>MSKQRLGQAFVSTGSARDTSSRSAADCIGRVGALAAALGVGAMLFAAPWTAAAQTEGSSGTSESSEAGPAADSESVGDNAGDRESGGSDTSGATDDDDDSESEDLDVELSDELESELNDEADSALDDELNADLGDEPDSELDDLDAELDAAETDDLGEAGGASSSGADDVEVVAEDDITDEVAEDLPSASGSGTAESAAPVAVTDEPVVVTDEPVVVTDEPVVEPETSDSFPSGSAPVDEAHAAIAEPVTARSAYTSASVMSARTSTAEVTEPPAKALQAQPGTFLEVASSMLSAVIAPFVTTPAAPAAPSAQPLMWGVLSWVRRELEDTFANFSISIGGRQLVQNGTAYATSEGFGSFAIAHGENAVASASGLFNVAIVRGDDSTATSEGNFTRVRVRGDDNTAETTGASSSLYVRGVGNEITSSGAGNRATVYGEGNEVVLAGQDGSARARVVGDRNTVTAASEDGRTRVSVVGDDNDATTLATDGSRAEITVRGDGNSAAASADEDSTARASIIGDTSSAVATANLDGYAAARITGDSNVASSDALGQTSIARITGDDSAASATAAEARAETTTFGDGNAAQATDGRAVISGDGSTATADGPGSLARVWGNGSTADSLGERNTAFVWGDDSRAIAGPGIYNNALVFGNNLLADTGPGDGRTVYGQPFDPENQAPVAGTPGAQTVDPETGTVTGTLGFTDPDGDTLTYTASTPANGSVTLNAAAGTYTYTPATRPPFGDPDGADSFTVTASDGQASATTTIDVPVTALPEPGNQAPQAGLSGPWQIDEETGVVTATLGFTDPDGDPLTYEVTEQPDNGVVTVDNDSGTYTYTPETRPEPGQPDGEDSFTVVASDPDGLTATNTIGLPIVALPEPDNQAPVAGTPGQQTVDPETGSVTGSLGFTDPDGDELVYTATDPTNGSVTIDAQTGTFTYTPATRPEAGEPDGADAFTVTATDPDGLSASATIDVPVTALPDPDNRAPVPGALGQQSVDPETGAVTATFSFTDPDGDELTYTASTPATGTVTLDAQTGTYTYTPDPEARPAFGDEDGVDAFTLTASDGQASSTIGVEVPVTALPEPDNQAPVAGTPGEQTVDPETGSVTGSLGFTDPDGDELTYTATDPTNGSVTIDAQAGTFTYTPATRPEAGEPDGADAFTVTATDPDGLSAMTTINVPVVALPEPDNQAPVATGDAATVTENSTANVIDVLANDTDADGDSLTVTAVSTPTHGTAAVSSDGLSVTYTPDADFNGSDTFTYTVTDTAGDTGTATVSITVTAVNDGPPVLVGLNEIPGDPARQPQIGPNGTAYQVVVFGFGTSDQHTSVYAVNSDGSVDLNNPVVDMAPGGPDSRLAFAPERYAYQTTFDYINQVGNVLVIDLENPGSYVRVPVGSDRLFDSELSVSPDGTAYVLPSNTFSPTLTIIDPEDPTATAPVVLTGVTPEGPVVFNQLDGTPYVAVELNDPDMVQLYQIDIASPEDPLTLVAESTGQLANDGVVAGPDGAVYVTIPTVSTDGMSFVTHVVMIDPDNPGTPVQFDLDGTTVLSVVIGPDGTAYQAVEEITSDGVDPSTIAATTRISVLDPANADNPVTVEIPGQLGQQMVVGSNGTIYGLVTVTDFSGFPNTVTTYQLVAIDPENPSAAVTVDLEGEPTDFAVGEDGRASVISQTEAEVGGETVYTTHVRIIDPSSPANPTLVDLAGNAVDIAVNPDGYVFVNTETLEAVGFVTHLSVIDPDNAADPVPATYDIDGPSSFQAGAVVGPDGTVYLSTVGPDINTETTNVAVIGSGSVV</sequence>
<dbReference type="Proteomes" id="UP001289645">
    <property type="component" value="Unassembled WGS sequence"/>
</dbReference>
<evidence type="ECO:0000313" key="2">
    <source>
        <dbReference type="Proteomes" id="UP001289645"/>
    </source>
</evidence>
<proteinExistence type="predicted"/>
<dbReference type="EMBL" id="JAOXLN010000015">
    <property type="protein sequence ID" value="MDZ5086787.1"/>
    <property type="molecule type" value="Genomic_DNA"/>
</dbReference>
<organism evidence="1 2">
    <name type="scientific">Mycolicibacterium parafortuitum</name>
    <name type="common">Mycobacterium parafortuitum</name>
    <dbReference type="NCBI Taxonomy" id="39692"/>
    <lineage>
        <taxon>Bacteria</taxon>
        <taxon>Bacillati</taxon>
        <taxon>Actinomycetota</taxon>
        <taxon>Actinomycetes</taxon>
        <taxon>Mycobacteriales</taxon>
        <taxon>Mycobacteriaceae</taxon>
        <taxon>Mycolicibacterium</taxon>
    </lineage>
</organism>
<keyword evidence="2" id="KW-1185">Reference proteome</keyword>
<name>A0ACC6MIQ9_MYCPF</name>
<comment type="caution">
    <text evidence="1">The sequence shown here is derived from an EMBL/GenBank/DDBJ whole genome shotgun (WGS) entry which is preliminary data.</text>
</comment>
<protein>
    <submittedName>
        <fullName evidence="1">Tandem-95 repeat protein</fullName>
    </submittedName>
</protein>
<reference evidence="1 2" key="1">
    <citation type="journal article" date="2021" name="Chemosphere">
        <title>Bioballs carrying a syntrophic Rhodococcus and Mycolicibacterium consortium for simultaneous sorption and biodegradation of fuel oil in contaminated freshwater.</title>
        <authorList>
            <person name="Naloka K."/>
            <person name="Polrit D."/>
            <person name="Muangchinda C."/>
            <person name="Thoetkiattikul H."/>
            <person name="Pinyakong O."/>
        </authorList>
    </citation>
    <scope>NUCLEOTIDE SEQUENCE [LARGE SCALE GENOMIC DNA]</scope>
    <source>
        <strain evidence="1 2">J101</strain>
    </source>
</reference>
<gene>
    <name evidence="1" type="ORF">OHX15_15465</name>
</gene>
<evidence type="ECO:0000313" key="1">
    <source>
        <dbReference type="EMBL" id="MDZ5086787.1"/>
    </source>
</evidence>
<accession>A0ACC6MIQ9</accession>